<dbReference type="EMBL" id="RBKT01000001">
    <property type="protein sequence ID" value="RKR91397.1"/>
    <property type="molecule type" value="Genomic_DNA"/>
</dbReference>
<accession>A0A495JQZ0</accession>
<sequence length="169" mass="17883">MYLVGCIVGHVNGIELFLLGRTLMKIGEEAIPTDGVGQYSTSHRSVLIVASDIRAYPGSSIGEIAERTGFPQSKVSACVARLREAGAIDTEADPTDRRRLLVRPAARISARVDRVRSAPIEGALAAALGTDDPQRIAEVAAALDTLARHLTPQALARLRTTSNSLPSTG</sequence>
<gene>
    <name evidence="2" type="ORF">BDK92_5792</name>
</gene>
<comment type="caution">
    <text evidence="2">The sequence shown here is derived from an EMBL/GenBank/DDBJ whole genome shotgun (WGS) entry which is preliminary data.</text>
</comment>
<evidence type="ECO:0000259" key="1">
    <source>
        <dbReference type="Pfam" id="PF12802"/>
    </source>
</evidence>
<dbReference type="InterPro" id="IPR000835">
    <property type="entry name" value="HTH_MarR-typ"/>
</dbReference>
<evidence type="ECO:0000313" key="2">
    <source>
        <dbReference type="EMBL" id="RKR91397.1"/>
    </source>
</evidence>
<keyword evidence="2" id="KW-0238">DNA-binding</keyword>
<protein>
    <submittedName>
        <fullName evidence="2">DNA-binding MarR family transcriptional regulator</fullName>
    </submittedName>
</protein>
<feature type="domain" description="HTH marR-type" evidence="1">
    <location>
        <begin position="56"/>
        <end position="99"/>
    </location>
</feature>
<dbReference type="SUPFAM" id="SSF46785">
    <property type="entry name" value="Winged helix' DNA-binding domain"/>
    <property type="match status" value="1"/>
</dbReference>
<dbReference type="GO" id="GO:0003700">
    <property type="term" value="F:DNA-binding transcription factor activity"/>
    <property type="evidence" value="ECO:0007669"/>
    <property type="project" value="InterPro"/>
</dbReference>
<dbReference type="Proteomes" id="UP000277671">
    <property type="component" value="Unassembled WGS sequence"/>
</dbReference>
<organism evidence="2 3">
    <name type="scientific">Micromonospora pisi</name>
    <dbReference type="NCBI Taxonomy" id="589240"/>
    <lineage>
        <taxon>Bacteria</taxon>
        <taxon>Bacillati</taxon>
        <taxon>Actinomycetota</taxon>
        <taxon>Actinomycetes</taxon>
        <taxon>Micromonosporales</taxon>
        <taxon>Micromonosporaceae</taxon>
        <taxon>Micromonospora</taxon>
    </lineage>
</organism>
<dbReference type="Gene3D" id="1.10.10.10">
    <property type="entry name" value="Winged helix-like DNA-binding domain superfamily/Winged helix DNA-binding domain"/>
    <property type="match status" value="1"/>
</dbReference>
<proteinExistence type="predicted"/>
<reference evidence="2 3" key="1">
    <citation type="submission" date="2018-10" db="EMBL/GenBank/DDBJ databases">
        <title>Sequencing the genomes of 1000 actinobacteria strains.</title>
        <authorList>
            <person name="Klenk H.-P."/>
        </authorList>
    </citation>
    <scope>NUCLEOTIDE SEQUENCE [LARGE SCALE GENOMIC DNA]</scope>
    <source>
        <strain evidence="2 3">DSM 45175</strain>
    </source>
</reference>
<keyword evidence="3" id="KW-1185">Reference proteome</keyword>
<name>A0A495JQZ0_9ACTN</name>
<dbReference type="Pfam" id="PF12802">
    <property type="entry name" value="MarR_2"/>
    <property type="match status" value="1"/>
</dbReference>
<dbReference type="InterPro" id="IPR036390">
    <property type="entry name" value="WH_DNA-bd_sf"/>
</dbReference>
<evidence type="ECO:0000313" key="3">
    <source>
        <dbReference type="Proteomes" id="UP000277671"/>
    </source>
</evidence>
<dbReference type="InterPro" id="IPR036388">
    <property type="entry name" value="WH-like_DNA-bd_sf"/>
</dbReference>
<dbReference type="GO" id="GO:0003677">
    <property type="term" value="F:DNA binding"/>
    <property type="evidence" value="ECO:0007669"/>
    <property type="project" value="UniProtKB-KW"/>
</dbReference>
<dbReference type="AlphaFoldDB" id="A0A495JQZ0"/>